<evidence type="ECO:0000256" key="1">
    <source>
        <dbReference type="SAM" id="Coils"/>
    </source>
</evidence>
<gene>
    <name evidence="3" type="ORF">CVIRNUC_000394</name>
</gene>
<accession>A0AAV1HTN6</accession>
<feature type="compositionally biased region" description="Basic and acidic residues" evidence="2">
    <location>
        <begin position="301"/>
        <end position="312"/>
    </location>
</feature>
<feature type="region of interest" description="Disordered" evidence="2">
    <location>
        <begin position="286"/>
        <end position="411"/>
    </location>
</feature>
<dbReference type="GO" id="GO:0035869">
    <property type="term" value="C:ciliary transition zone"/>
    <property type="evidence" value="ECO:0007669"/>
    <property type="project" value="TreeGrafter"/>
</dbReference>
<feature type="compositionally biased region" description="Low complexity" evidence="2">
    <location>
        <begin position="385"/>
        <end position="411"/>
    </location>
</feature>
<keyword evidence="4" id="KW-1185">Reference proteome</keyword>
<organism evidence="3 4">
    <name type="scientific">Coccomyxa viridis</name>
    <dbReference type="NCBI Taxonomy" id="1274662"/>
    <lineage>
        <taxon>Eukaryota</taxon>
        <taxon>Viridiplantae</taxon>
        <taxon>Chlorophyta</taxon>
        <taxon>core chlorophytes</taxon>
        <taxon>Trebouxiophyceae</taxon>
        <taxon>Trebouxiophyceae incertae sedis</taxon>
        <taxon>Coccomyxaceae</taxon>
        <taxon>Coccomyxa</taxon>
    </lineage>
</organism>
<dbReference type="InterPro" id="IPR031139">
    <property type="entry name" value="RPGRIP1_fam"/>
</dbReference>
<dbReference type="PANTHER" id="PTHR14240">
    <property type="entry name" value="RETINITIS PIGMENTOSA GTPASE REGULATOR-INTERACTING PROTEIN"/>
    <property type="match status" value="1"/>
</dbReference>
<evidence type="ECO:0000256" key="2">
    <source>
        <dbReference type="SAM" id="MobiDB-lite"/>
    </source>
</evidence>
<name>A0AAV1HTN6_9CHLO</name>
<dbReference type="Proteomes" id="UP001314263">
    <property type="component" value="Unassembled WGS sequence"/>
</dbReference>
<feature type="coiled-coil region" evidence="1">
    <location>
        <begin position="250"/>
        <end position="277"/>
    </location>
</feature>
<dbReference type="PANTHER" id="PTHR14240:SF1">
    <property type="entry name" value="PROTEIN FANTOM-RELATED"/>
    <property type="match status" value="1"/>
</dbReference>
<feature type="coiled-coil region" evidence="1">
    <location>
        <begin position="48"/>
        <end position="78"/>
    </location>
</feature>
<dbReference type="EMBL" id="CAUYUE010000001">
    <property type="protein sequence ID" value="CAK0734179.1"/>
    <property type="molecule type" value="Genomic_DNA"/>
</dbReference>
<feature type="region of interest" description="Disordered" evidence="2">
    <location>
        <begin position="172"/>
        <end position="247"/>
    </location>
</feature>
<proteinExistence type="predicted"/>
<evidence type="ECO:0000313" key="3">
    <source>
        <dbReference type="EMBL" id="CAK0734179.1"/>
    </source>
</evidence>
<protein>
    <submittedName>
        <fullName evidence="3">Uncharacterized protein</fullName>
    </submittedName>
</protein>
<dbReference type="GO" id="GO:1905515">
    <property type="term" value="P:non-motile cilium assembly"/>
    <property type="evidence" value="ECO:0007669"/>
    <property type="project" value="TreeGrafter"/>
</dbReference>
<sequence length="596" mass="64352">MYSDTESSFSVNTLSHRRIESKAPRWTSESQVDENAFLSMREEYMRMKRKEQEDHQKMRELAAQLARTEEAAKRLMVRSDRSARGGTAARLLAAEKELSCITASAVETRSKLRDFARSNRELKGKNAELKGRLEGALRDQRHLVMQVGKAERQRSRFGLTSNARIWHALAAQPGSKGSSAQPDQSQLPSRPDSASPQASAPVSEPLRQQTVPPLSSRALRKLKRLSLSRSASPRSGAESIRSADGGASPLLSLEQQVQEALRRAEDLQRQMSAMQACGLAQLGSPQQHAADAFPDGCQPASDRHRSTEDARRAAQPCPETASVSQSSPGCAVIPESEHGSHGGAEAAEPQLQQEAAHCSQNGAMPPAGGSASGRCSERSGKGDGMAPPAAMSPTSAAHCSPSPASAEAQAPAHVQPSAIAMCNGHCFWRRICPGSEGWPDPDRWLTVALHAVRLHPRVARQQQRQRLFLMYSFLPELCPAEAQCTHCLPATDTLLTFQHVQAYDICGERDSSQSVHQSAGDVTAMGSGDAQTIPVCLVRQSRNLEKEEHEQIAVCRINLMDGDRLHACIVLHDGDGAEAATLTISMTGSACMCSTG</sequence>
<feature type="compositionally biased region" description="Low complexity" evidence="2">
    <location>
        <begin position="344"/>
        <end position="373"/>
    </location>
</feature>
<keyword evidence="1" id="KW-0175">Coiled coil</keyword>
<dbReference type="AlphaFoldDB" id="A0AAV1HTN6"/>
<feature type="compositionally biased region" description="Polar residues" evidence="2">
    <location>
        <begin position="175"/>
        <end position="212"/>
    </location>
</feature>
<evidence type="ECO:0000313" key="4">
    <source>
        <dbReference type="Proteomes" id="UP001314263"/>
    </source>
</evidence>
<reference evidence="3 4" key="1">
    <citation type="submission" date="2023-10" db="EMBL/GenBank/DDBJ databases">
        <authorList>
            <person name="Maclean D."/>
            <person name="Macfadyen A."/>
        </authorList>
    </citation>
    <scope>NUCLEOTIDE SEQUENCE [LARGE SCALE GENOMIC DNA]</scope>
</reference>
<comment type="caution">
    <text evidence="3">The sequence shown here is derived from an EMBL/GenBank/DDBJ whole genome shotgun (WGS) entry which is preliminary data.</text>
</comment>